<proteinExistence type="predicted"/>
<feature type="transmembrane region" description="Helical" evidence="6">
    <location>
        <begin position="131"/>
        <end position="152"/>
    </location>
</feature>
<evidence type="ECO:0000313" key="10">
    <source>
        <dbReference type="Proteomes" id="UP001500657"/>
    </source>
</evidence>
<gene>
    <name evidence="9" type="ORF">GCM10009126_13230</name>
</gene>
<feature type="domain" description="GYF" evidence="8">
    <location>
        <begin position="5"/>
        <end position="47"/>
    </location>
</feature>
<feature type="transmembrane region" description="Helical" evidence="6">
    <location>
        <begin position="91"/>
        <end position="111"/>
    </location>
</feature>
<dbReference type="InterPro" id="IPR025640">
    <property type="entry name" value="GYF_2"/>
</dbReference>
<comment type="subcellular location">
    <subcellularLocation>
        <location evidence="1">Cell membrane</location>
        <topology evidence="1">Multi-pass membrane protein</topology>
    </subcellularLocation>
</comment>
<evidence type="ECO:0000256" key="5">
    <source>
        <dbReference type="ARBA" id="ARBA00023136"/>
    </source>
</evidence>
<evidence type="ECO:0000256" key="6">
    <source>
        <dbReference type="SAM" id="Phobius"/>
    </source>
</evidence>
<sequence length="249" mass="26743">MEVWIGRDGERHGPYTEADVRQWLASGEVSPADLGWYEGLADWQPLSVLFPSAQAATDETATIPPMPPVATDALADVASFRRRLGAWIIDYLILMLPATIIGFSMGAPAALARFSAQLKAGVGLEVAAAEYAHTMHPAALLALLAGFIYYALFEQSRWQATPGKRALGLRVTDLEGQRITLGRSLLRNAVRLANVVTSLIPLICYLAVAWTARRQGLHDLLAKTLVLNGRAGDTDTRPASSTGGSTFSA</sequence>
<dbReference type="PANTHER" id="PTHR36115:SF6">
    <property type="entry name" value="PROLINE-RICH ANTIGEN HOMOLOG"/>
    <property type="match status" value="1"/>
</dbReference>
<evidence type="ECO:0000259" key="7">
    <source>
        <dbReference type="Pfam" id="PF06271"/>
    </source>
</evidence>
<dbReference type="Pfam" id="PF14237">
    <property type="entry name" value="GYF_2"/>
    <property type="match status" value="1"/>
</dbReference>
<evidence type="ECO:0000256" key="1">
    <source>
        <dbReference type="ARBA" id="ARBA00004651"/>
    </source>
</evidence>
<dbReference type="InterPro" id="IPR051791">
    <property type="entry name" value="Pra-immunoreactive"/>
</dbReference>
<evidence type="ECO:0000256" key="4">
    <source>
        <dbReference type="ARBA" id="ARBA00022989"/>
    </source>
</evidence>
<organism evidence="9 10">
    <name type="scientific">Rhodanobacter caeni</name>
    <dbReference type="NCBI Taxonomy" id="657654"/>
    <lineage>
        <taxon>Bacteria</taxon>
        <taxon>Pseudomonadati</taxon>
        <taxon>Pseudomonadota</taxon>
        <taxon>Gammaproteobacteria</taxon>
        <taxon>Lysobacterales</taxon>
        <taxon>Rhodanobacteraceae</taxon>
        <taxon>Rhodanobacter</taxon>
    </lineage>
</organism>
<comment type="caution">
    <text evidence="9">The sequence shown here is derived from an EMBL/GenBank/DDBJ whole genome shotgun (WGS) entry which is preliminary data.</text>
</comment>
<keyword evidence="2" id="KW-1003">Cell membrane</keyword>
<dbReference type="PANTHER" id="PTHR36115">
    <property type="entry name" value="PROLINE-RICH ANTIGEN HOMOLOG-RELATED"/>
    <property type="match status" value="1"/>
</dbReference>
<dbReference type="RefSeq" id="WP_343881439.1">
    <property type="nucleotide sequence ID" value="NZ_BAAAFO010000002.1"/>
</dbReference>
<protein>
    <submittedName>
        <fullName evidence="9">RDD family protein</fullName>
    </submittedName>
</protein>
<dbReference type="Pfam" id="PF06271">
    <property type="entry name" value="RDD"/>
    <property type="match status" value="1"/>
</dbReference>
<accession>A0ABP3E2G5</accession>
<dbReference type="Proteomes" id="UP001500657">
    <property type="component" value="Unassembled WGS sequence"/>
</dbReference>
<dbReference type="EMBL" id="BAAAFO010000002">
    <property type="protein sequence ID" value="GAA0249118.1"/>
    <property type="molecule type" value="Genomic_DNA"/>
</dbReference>
<evidence type="ECO:0000259" key="8">
    <source>
        <dbReference type="Pfam" id="PF14237"/>
    </source>
</evidence>
<evidence type="ECO:0000256" key="3">
    <source>
        <dbReference type="ARBA" id="ARBA00022692"/>
    </source>
</evidence>
<keyword evidence="4 6" id="KW-1133">Transmembrane helix</keyword>
<dbReference type="InterPro" id="IPR010432">
    <property type="entry name" value="RDD"/>
</dbReference>
<keyword evidence="10" id="KW-1185">Reference proteome</keyword>
<feature type="transmembrane region" description="Helical" evidence="6">
    <location>
        <begin position="192"/>
        <end position="212"/>
    </location>
</feature>
<reference evidence="10" key="1">
    <citation type="journal article" date="2019" name="Int. J. Syst. Evol. Microbiol.">
        <title>The Global Catalogue of Microorganisms (GCM) 10K type strain sequencing project: providing services to taxonomists for standard genome sequencing and annotation.</title>
        <authorList>
            <consortium name="The Broad Institute Genomics Platform"/>
            <consortium name="The Broad Institute Genome Sequencing Center for Infectious Disease"/>
            <person name="Wu L."/>
            <person name="Ma J."/>
        </authorList>
    </citation>
    <scope>NUCLEOTIDE SEQUENCE [LARGE SCALE GENOMIC DNA]</scope>
    <source>
        <strain evidence="10">JCM 16242</strain>
    </source>
</reference>
<evidence type="ECO:0000313" key="9">
    <source>
        <dbReference type="EMBL" id="GAA0249118.1"/>
    </source>
</evidence>
<name>A0ABP3E2G5_9GAMM</name>
<keyword evidence="5 6" id="KW-0472">Membrane</keyword>
<keyword evidence="3 6" id="KW-0812">Transmembrane</keyword>
<evidence type="ECO:0000256" key="2">
    <source>
        <dbReference type="ARBA" id="ARBA00022475"/>
    </source>
</evidence>
<feature type="domain" description="RDD" evidence="7">
    <location>
        <begin position="77"/>
        <end position="223"/>
    </location>
</feature>